<dbReference type="GeneTree" id="ENSGT00940000161762"/>
<dbReference type="PANTHER" id="PTHR17469:SF14">
    <property type="entry name" value="PROTEIN ITPRID1"/>
    <property type="match status" value="1"/>
</dbReference>
<dbReference type="InterPro" id="IPR029326">
    <property type="entry name" value="SSFA2_C"/>
</dbReference>
<dbReference type="STRING" id="9597.ENSPPAP00000012373"/>
<proteinExistence type="predicted"/>
<dbReference type="EMBL" id="AJFE02120040">
    <property type="status" value="NOT_ANNOTATED_CDS"/>
    <property type="molecule type" value="Genomic_DNA"/>
</dbReference>
<organism evidence="6 7">
    <name type="scientific">Pan paniscus</name>
    <name type="common">Pygmy chimpanzee</name>
    <name type="synonym">Bonobo</name>
    <dbReference type="NCBI Taxonomy" id="9597"/>
    <lineage>
        <taxon>Eukaryota</taxon>
        <taxon>Metazoa</taxon>
        <taxon>Chordata</taxon>
        <taxon>Craniata</taxon>
        <taxon>Vertebrata</taxon>
        <taxon>Euteleostomi</taxon>
        <taxon>Mammalia</taxon>
        <taxon>Eutheria</taxon>
        <taxon>Euarchontoglires</taxon>
        <taxon>Primates</taxon>
        <taxon>Haplorrhini</taxon>
        <taxon>Catarrhini</taxon>
        <taxon>Hominidae</taxon>
        <taxon>Pan</taxon>
    </lineage>
</organism>
<feature type="chain" id="PRO_5015321958" evidence="4">
    <location>
        <begin position="22"/>
        <end position="1070"/>
    </location>
</feature>
<dbReference type="EMBL" id="AJFE02120038">
    <property type="status" value="NOT_ANNOTATED_CDS"/>
    <property type="molecule type" value="Genomic_DNA"/>
</dbReference>
<reference evidence="6" key="2">
    <citation type="submission" date="2025-08" db="UniProtKB">
        <authorList>
            <consortium name="Ensembl"/>
        </authorList>
    </citation>
    <scope>IDENTIFICATION</scope>
</reference>
<dbReference type="InterPro" id="IPR043444">
    <property type="entry name" value="TESPA1-like"/>
</dbReference>
<dbReference type="SMART" id="SM01257">
    <property type="entry name" value="KRAP_IP3R_bind"/>
    <property type="match status" value="1"/>
</dbReference>
<dbReference type="AlphaFoldDB" id="A0A2R9A4Z7"/>
<dbReference type="EMBL" id="AJFE02120041">
    <property type="status" value="NOT_ANNOTATED_CDS"/>
    <property type="molecule type" value="Genomic_DNA"/>
</dbReference>
<dbReference type="InterPro" id="IPR029325">
    <property type="entry name" value="ITPR-bd"/>
</dbReference>
<dbReference type="Bgee" id="ENSPPAG00000029367">
    <property type="expression patterns" value="Expressed in testis"/>
</dbReference>
<feature type="signal peptide" evidence="4">
    <location>
        <begin position="1"/>
        <end position="21"/>
    </location>
</feature>
<reference evidence="6" key="3">
    <citation type="submission" date="2025-09" db="UniProtKB">
        <authorList>
            <consortium name="Ensembl"/>
        </authorList>
    </citation>
    <scope>IDENTIFICATION</scope>
</reference>
<evidence type="ECO:0000256" key="4">
    <source>
        <dbReference type="SAM" id="SignalP"/>
    </source>
</evidence>
<evidence type="ECO:0000313" key="6">
    <source>
        <dbReference type="Ensembl" id="ENSPPAP00000012373.1"/>
    </source>
</evidence>
<keyword evidence="7" id="KW-1185">Reference proteome</keyword>
<dbReference type="EMBL" id="AJFE02120039">
    <property type="status" value="NOT_ANNOTATED_CDS"/>
    <property type="molecule type" value="Genomic_DNA"/>
</dbReference>
<evidence type="ECO:0000256" key="2">
    <source>
        <dbReference type="SAM" id="Coils"/>
    </source>
</evidence>
<feature type="region of interest" description="Disordered" evidence="3">
    <location>
        <begin position="443"/>
        <end position="515"/>
    </location>
</feature>
<dbReference type="OMA" id="PDICTRI"/>
<dbReference type="Pfam" id="PF14723">
    <property type="entry name" value="SSFA2_C"/>
    <property type="match status" value="1"/>
</dbReference>
<dbReference type="Proteomes" id="UP000240080">
    <property type="component" value="Chromosome 7"/>
</dbReference>
<feature type="compositionally biased region" description="Polar residues" evidence="3">
    <location>
        <begin position="506"/>
        <end position="515"/>
    </location>
</feature>
<protein>
    <submittedName>
        <fullName evidence="6">ITPR interacting domain containing 1</fullName>
    </submittedName>
</protein>
<feature type="compositionally biased region" description="Polar residues" evidence="3">
    <location>
        <begin position="486"/>
        <end position="495"/>
    </location>
</feature>
<evidence type="ECO:0000256" key="3">
    <source>
        <dbReference type="SAM" id="MobiDB-lite"/>
    </source>
</evidence>
<dbReference type="PANTHER" id="PTHR17469">
    <property type="entry name" value="SPERM SPECIFIC ANTIGEN 2-RELATED"/>
    <property type="match status" value="1"/>
</dbReference>
<name>A0A2R9A4Z7_PANPA</name>
<keyword evidence="4" id="KW-0732">Signal</keyword>
<reference evidence="6 7" key="1">
    <citation type="journal article" date="2012" name="Nature">
        <title>The bonobo genome compared with the chimpanzee and human genomes.</title>
        <authorList>
            <person name="Prufer K."/>
            <person name="Munch K."/>
            <person name="Hellmann I."/>
            <person name="Akagi K."/>
            <person name="Miller J.R."/>
            <person name="Walenz B."/>
            <person name="Koren S."/>
            <person name="Sutton G."/>
            <person name="Kodira C."/>
            <person name="Winer R."/>
            <person name="Knight J.R."/>
            <person name="Mullikin J.C."/>
            <person name="Meader S.J."/>
            <person name="Ponting C.P."/>
            <person name="Lunter G."/>
            <person name="Higashino S."/>
            <person name="Hobolth A."/>
            <person name="Dutheil J."/>
            <person name="Karakoc E."/>
            <person name="Alkan C."/>
            <person name="Sajjadian S."/>
            <person name="Catacchio C.R."/>
            <person name="Ventura M."/>
            <person name="Marques-Bonet T."/>
            <person name="Eichler E.E."/>
            <person name="Andre C."/>
            <person name="Atencia R."/>
            <person name="Mugisha L."/>
            <person name="Junhold J."/>
            <person name="Patterson N."/>
            <person name="Siebauer M."/>
            <person name="Good J.M."/>
            <person name="Fischer A."/>
            <person name="Ptak S.E."/>
            <person name="Lachmann M."/>
            <person name="Symer D.E."/>
            <person name="Mailund T."/>
            <person name="Schierup M.H."/>
            <person name="Andres A.M."/>
            <person name="Kelso J."/>
            <person name="Paabo S."/>
        </authorList>
    </citation>
    <scope>NUCLEOTIDE SEQUENCE [LARGE SCALE GENOMIC DNA]</scope>
</reference>
<feature type="domain" description="ITPR-interacting" evidence="5">
    <location>
        <begin position="138"/>
        <end position="290"/>
    </location>
</feature>
<gene>
    <name evidence="6" type="primary">ITPRID1</name>
</gene>
<dbReference type="EMBL" id="AJFE02120037">
    <property type="status" value="NOT_ANNOTATED_CDS"/>
    <property type="molecule type" value="Genomic_DNA"/>
</dbReference>
<evidence type="ECO:0000313" key="7">
    <source>
        <dbReference type="Proteomes" id="UP000240080"/>
    </source>
</evidence>
<feature type="coiled-coil region" evidence="2">
    <location>
        <begin position="925"/>
        <end position="953"/>
    </location>
</feature>
<accession>A0A2R9A4Z7</accession>
<feature type="region of interest" description="Disordered" evidence="3">
    <location>
        <begin position="608"/>
        <end position="634"/>
    </location>
</feature>
<dbReference type="Pfam" id="PF14722">
    <property type="entry name" value="KRAP_IP3R_bind"/>
    <property type="match status" value="1"/>
</dbReference>
<dbReference type="GO" id="GO:0005102">
    <property type="term" value="F:signaling receptor binding"/>
    <property type="evidence" value="ECO:0007669"/>
    <property type="project" value="InterPro"/>
</dbReference>
<sequence>MPTTASCKTISLLKLLYSVSLQNYSPMMAQKSQGSDNLQEGQEKSKREILKCTKSAWAPLDEWLPPDPEEESQSLTIPMLEDSKQESIQQWLDSGFFVSANENFQQVIDRTVSLYEQGMVQMTVKDYMRSLHQFSETPILSRGTSFNSCYSTASVPQSIPEWLEFWEIDPVEILLDLGFGADEPDICTQIPARFLGCGSAARGINIRVFLEAQKQRMDIENPNLYGRFRQLEILDHVTNAFSSLLSDVSILPNRAEEKAGGESVQRTSVSAAKEHRRRMGKLLRRASKQNIRRGCNPEVSESFKVKDEVFIPFTKPWDCGAELAATSINHKQNHLSLSVEHQSLQACDDLLPYPPHGLLSKQWPCSSMLAKQAPPSCVSEGSVKGRTQKENLFQTNKLKSLSRLAGKGPASFEMEEVQSFEEETGNPLDMTSGTVGARVDRANSCQSDSSGFLEEPLEPLPLQMPSLPNSQSPAENGGRKPRDQSHSLVSSQDCQLESDEPDSKSRASMSFSSQEANALEQRASVSVMEEEFLLEAMEGPPELYIPDMACAKTTMRGECPRKDSHLWQLLPMPHAEYEVTRPTATSKYDHPLGFMVTHVTEMQDSFVRPEGASKVQSHHNESQRSPGNDHTQDKFLHVDSEAPREEESSGFCSHTNHSLLVPESSSQCIPKHSEITPYATDLAQTSEKLIPHLHKLPGDPAQVKSRSGTLGQILPRTEAEMENLPLNTGSSRSVMTQMSSSLVSAAQRAVSLGTGPRGTSLECTVCDPVTATETRLGTKARQLNDASIQTSALSNKTLTHGPQPLTKSVSLDSGFSSICPMGTCCAIPAHCCICCHHHAHCHGERQSPGPELSVCRHCLCSLTGHQEAQFMTTLKALQDTTVRELCSCTVHEMEAMKTICQSFREYLEEIEQHLMGQQALFSRDMSEEEREEAEQLQTLREALRQQVAELEFQLGDRAQQIREGILLQLEVLTAEPPEHYSNLHQYNWIEESNGQTSCSKIHPGMAPRTVFPPDDGQQGPCSGGTQLAAFTPPTLENSTRMSPSSSAWAKLGPTPLSNCPVGEKDADVFL</sequence>
<feature type="region of interest" description="Disordered" evidence="3">
    <location>
        <begin position="256"/>
        <end position="277"/>
    </location>
</feature>
<evidence type="ECO:0000259" key="5">
    <source>
        <dbReference type="SMART" id="SM01257"/>
    </source>
</evidence>
<dbReference type="Ensembl" id="ENSPPAT00000035038.1">
    <property type="protein sequence ID" value="ENSPPAP00000012373.1"/>
    <property type="gene ID" value="ENSPPAG00000029367.1"/>
</dbReference>
<evidence type="ECO:0000256" key="1">
    <source>
        <dbReference type="ARBA" id="ARBA00023054"/>
    </source>
</evidence>
<keyword evidence="1 2" id="KW-0175">Coiled coil</keyword>